<name>A0AAW2TM21_9LAMI</name>
<gene>
    <name evidence="1" type="ORF">Slati_3870200</name>
</gene>
<reference evidence="1" key="2">
    <citation type="journal article" date="2024" name="Plant">
        <title>Genomic evolution and insights into agronomic trait innovations of Sesamum species.</title>
        <authorList>
            <person name="Miao H."/>
            <person name="Wang L."/>
            <person name="Qu L."/>
            <person name="Liu H."/>
            <person name="Sun Y."/>
            <person name="Le M."/>
            <person name="Wang Q."/>
            <person name="Wei S."/>
            <person name="Zheng Y."/>
            <person name="Lin W."/>
            <person name="Duan Y."/>
            <person name="Cao H."/>
            <person name="Xiong S."/>
            <person name="Wang X."/>
            <person name="Wei L."/>
            <person name="Li C."/>
            <person name="Ma Q."/>
            <person name="Ju M."/>
            <person name="Zhao R."/>
            <person name="Li G."/>
            <person name="Mu C."/>
            <person name="Tian Q."/>
            <person name="Mei H."/>
            <person name="Zhang T."/>
            <person name="Gao T."/>
            <person name="Zhang H."/>
        </authorList>
    </citation>
    <scope>NUCLEOTIDE SEQUENCE</scope>
    <source>
        <strain evidence="1">KEN1</strain>
    </source>
</reference>
<dbReference type="PANTHER" id="PTHR33116">
    <property type="entry name" value="REVERSE TRANSCRIPTASE ZINC-BINDING DOMAIN-CONTAINING PROTEIN-RELATED-RELATED"/>
    <property type="match status" value="1"/>
</dbReference>
<dbReference type="AlphaFoldDB" id="A0AAW2TM21"/>
<dbReference type="EMBL" id="JACGWN010000014">
    <property type="protein sequence ID" value="KAL0405563.1"/>
    <property type="molecule type" value="Genomic_DNA"/>
</dbReference>
<proteinExistence type="predicted"/>
<evidence type="ECO:0000313" key="1">
    <source>
        <dbReference type="EMBL" id="KAL0405563.1"/>
    </source>
</evidence>
<organism evidence="1">
    <name type="scientific">Sesamum latifolium</name>
    <dbReference type="NCBI Taxonomy" id="2727402"/>
    <lineage>
        <taxon>Eukaryota</taxon>
        <taxon>Viridiplantae</taxon>
        <taxon>Streptophyta</taxon>
        <taxon>Embryophyta</taxon>
        <taxon>Tracheophyta</taxon>
        <taxon>Spermatophyta</taxon>
        <taxon>Magnoliopsida</taxon>
        <taxon>eudicotyledons</taxon>
        <taxon>Gunneridae</taxon>
        <taxon>Pentapetalae</taxon>
        <taxon>asterids</taxon>
        <taxon>lamiids</taxon>
        <taxon>Lamiales</taxon>
        <taxon>Pedaliaceae</taxon>
        <taxon>Sesamum</taxon>
    </lineage>
</organism>
<protein>
    <submittedName>
        <fullName evidence="1">Uncharacterized protein</fullName>
    </submittedName>
</protein>
<comment type="caution">
    <text evidence="1">The sequence shown here is derived from an EMBL/GenBank/DDBJ whole genome shotgun (WGS) entry which is preliminary data.</text>
</comment>
<accession>A0AAW2TM21</accession>
<reference evidence="1" key="1">
    <citation type="submission" date="2020-06" db="EMBL/GenBank/DDBJ databases">
        <authorList>
            <person name="Li T."/>
            <person name="Hu X."/>
            <person name="Zhang T."/>
            <person name="Song X."/>
            <person name="Zhang H."/>
            <person name="Dai N."/>
            <person name="Sheng W."/>
            <person name="Hou X."/>
            <person name="Wei L."/>
        </authorList>
    </citation>
    <scope>NUCLEOTIDE SEQUENCE</scope>
    <source>
        <strain evidence="1">KEN1</strain>
        <tissue evidence="1">Leaf</tissue>
    </source>
</reference>
<sequence length="157" mass="18012">MTPWCFCPANLSTVQCVWHVLDIYKLASDQKINLHKSSVAFSYNTPLETQQYLADLLGILLENKHEVYFGLPAVAFHSKRVLLAALKDCICKRIQGRHEKSLSHEGKAVLIQAVVQAIPSYAISFFSYRKHYFRNSMDWRLISFGMMGINEGHVYFP</sequence>
<dbReference type="PANTHER" id="PTHR33116:SF86">
    <property type="entry name" value="REVERSE TRANSCRIPTASE DOMAIN-CONTAINING PROTEIN"/>
    <property type="match status" value="1"/>
</dbReference>